<dbReference type="Proteomes" id="UP000502706">
    <property type="component" value="Chromosome"/>
</dbReference>
<gene>
    <name evidence="4" type="ORF">GBA65_12405</name>
</gene>
<dbReference type="Gene3D" id="3.30.1360.190">
    <property type="match status" value="1"/>
</dbReference>
<sequence>MRATSPERSGGEAPRRNTAAEARTAFAAWVEEAPGGRSFGQIVVRPLPEGGYELRHAADAGLPDGDLDVHVDPREAREIAKLTEGGEYRPLKSSPNLRRGWLLRVEGERGLYVAMNYLYPSAVVHWHLHRSGELEITTYRENAARQSGIYKRVQRLSDEGVQNAARACCEDAVCLKKTLWDVDENTPLESERGEGEIPCPEPCSIFVSFARRVRLFERENKRDLDAIGLSPSEKEDLSALVEAAATGSVPLAREAEFEEPLNERRMRYRRLTLVPKLRPDGDAATPEEG</sequence>
<accession>A0A6G8PYF0</accession>
<reference evidence="4 5" key="1">
    <citation type="submission" date="2019-10" db="EMBL/GenBank/DDBJ databases">
        <title>Rubrobacter sp nov SCSIO 52915 isolated from a deep-sea sediment in the South China Sea.</title>
        <authorList>
            <person name="Chen R.W."/>
        </authorList>
    </citation>
    <scope>NUCLEOTIDE SEQUENCE [LARGE SCALE GENOMIC DNA]</scope>
    <source>
        <strain evidence="4 5">SCSIO 52915</strain>
    </source>
</reference>
<evidence type="ECO:0000313" key="4">
    <source>
        <dbReference type="EMBL" id="QIN79188.1"/>
    </source>
</evidence>
<dbReference type="InterPro" id="IPR041181">
    <property type="entry name" value="DR2241_middle"/>
</dbReference>
<proteinExistence type="predicted"/>
<dbReference type="RefSeq" id="WP_166396849.1">
    <property type="nucleotide sequence ID" value="NZ_CP045121.1"/>
</dbReference>
<dbReference type="Pfam" id="PF18069">
    <property type="entry name" value="DR2241"/>
    <property type="match status" value="1"/>
</dbReference>
<dbReference type="Pfam" id="PF18009">
    <property type="entry name" value="Fer4_23"/>
    <property type="match status" value="1"/>
</dbReference>
<dbReference type="AlphaFoldDB" id="A0A6G8PYF0"/>
<evidence type="ECO:0000259" key="2">
    <source>
        <dbReference type="Pfam" id="PF18009"/>
    </source>
</evidence>
<name>A0A6G8PYF0_9ACTN</name>
<feature type="domain" description="DR2241 4Fe-4S iron-sulfur cluster binding" evidence="2">
    <location>
        <begin position="132"/>
        <end position="212"/>
    </location>
</feature>
<dbReference type="EMBL" id="CP045121">
    <property type="protein sequence ID" value="QIN79188.1"/>
    <property type="molecule type" value="Genomic_DNA"/>
</dbReference>
<dbReference type="Gene3D" id="3.30.70.2320">
    <property type="match status" value="1"/>
</dbReference>
<protein>
    <submittedName>
        <fullName evidence="4">Uncharacterized protein</fullName>
    </submittedName>
</protein>
<feature type="domain" description="DR2241 stabilising" evidence="3">
    <location>
        <begin position="24"/>
        <end position="130"/>
    </location>
</feature>
<evidence type="ECO:0000259" key="3">
    <source>
        <dbReference type="Pfam" id="PF18069"/>
    </source>
</evidence>
<evidence type="ECO:0000313" key="5">
    <source>
        <dbReference type="Proteomes" id="UP000502706"/>
    </source>
</evidence>
<organism evidence="4 5">
    <name type="scientific">Rubrobacter marinus</name>
    <dbReference type="NCBI Taxonomy" id="2653852"/>
    <lineage>
        <taxon>Bacteria</taxon>
        <taxon>Bacillati</taxon>
        <taxon>Actinomycetota</taxon>
        <taxon>Rubrobacteria</taxon>
        <taxon>Rubrobacterales</taxon>
        <taxon>Rubrobacteraceae</taxon>
        <taxon>Rubrobacter</taxon>
    </lineage>
</organism>
<evidence type="ECO:0000256" key="1">
    <source>
        <dbReference type="SAM" id="MobiDB-lite"/>
    </source>
</evidence>
<feature type="region of interest" description="Disordered" evidence="1">
    <location>
        <begin position="1"/>
        <end position="20"/>
    </location>
</feature>
<dbReference type="KEGG" id="rmar:GBA65_12405"/>
<keyword evidence="5" id="KW-1185">Reference proteome</keyword>
<dbReference type="InterPro" id="IPR041346">
    <property type="entry name" value="DR2241_Fer4"/>
</dbReference>